<accession>A0A940MZU4</accession>
<comment type="caution">
    <text evidence="2">The sequence shown here is derived from an EMBL/GenBank/DDBJ whole genome shotgun (WGS) entry which is preliminary data.</text>
</comment>
<keyword evidence="1" id="KW-0732">Signal</keyword>
<organism evidence="2 3">
    <name type="scientific">Roseomonas indoligenes</name>
    <dbReference type="NCBI Taxonomy" id="2820811"/>
    <lineage>
        <taxon>Bacteria</taxon>
        <taxon>Pseudomonadati</taxon>
        <taxon>Pseudomonadota</taxon>
        <taxon>Alphaproteobacteria</taxon>
        <taxon>Acetobacterales</taxon>
        <taxon>Roseomonadaceae</taxon>
        <taxon>Roseomonas</taxon>
    </lineage>
</organism>
<evidence type="ECO:0000313" key="2">
    <source>
        <dbReference type="EMBL" id="MBP0493914.1"/>
    </source>
</evidence>
<reference evidence="2" key="1">
    <citation type="submission" date="2021-03" db="EMBL/GenBank/DDBJ databases">
        <authorList>
            <person name="So Y."/>
        </authorList>
    </citation>
    <scope>NUCLEOTIDE SEQUENCE</scope>
    <source>
        <strain evidence="2">SG15</strain>
    </source>
</reference>
<dbReference type="Proteomes" id="UP000677537">
    <property type="component" value="Unassembled WGS sequence"/>
</dbReference>
<feature type="signal peptide" evidence="1">
    <location>
        <begin position="1"/>
        <end position="26"/>
    </location>
</feature>
<dbReference type="AlphaFoldDB" id="A0A940MZU4"/>
<gene>
    <name evidence="2" type="ORF">J5Y10_14105</name>
</gene>
<name>A0A940MZU4_9PROT</name>
<sequence>MMLRKLPLSLAFATLAALGPAPPAAADNVVLEAGAQTRIEQAPILPEPAYHLGWNSADKSFWISGETPKPTRDLAGRVAAAGGTGTLGARYETFRDGSLSLLTSPVIRAEASWAEEGQPRHLLGGAVFQEMTLALPEGLKLRAKGGLGDPTGLSAAGGDSLPNGLAFRGEAAISGDLTPIAGPDTRFDLQVVSTRPVAGLRDSGFSAGCEMRLELSRKGAAPLGIGTSCPGVGGSEWITLNIGGRF</sequence>
<dbReference type="RefSeq" id="WP_209374640.1">
    <property type="nucleotide sequence ID" value="NZ_JAGIZA010000008.1"/>
</dbReference>
<protein>
    <recommendedName>
        <fullName evidence="4">General secretion pathway protein N</fullName>
    </recommendedName>
</protein>
<dbReference type="EMBL" id="JAGIZA010000008">
    <property type="protein sequence ID" value="MBP0493914.1"/>
    <property type="molecule type" value="Genomic_DNA"/>
</dbReference>
<proteinExistence type="predicted"/>
<feature type="chain" id="PRO_5037965450" description="General secretion pathway protein N" evidence="1">
    <location>
        <begin position="27"/>
        <end position="246"/>
    </location>
</feature>
<evidence type="ECO:0008006" key="4">
    <source>
        <dbReference type="Google" id="ProtNLM"/>
    </source>
</evidence>
<evidence type="ECO:0000256" key="1">
    <source>
        <dbReference type="SAM" id="SignalP"/>
    </source>
</evidence>
<evidence type="ECO:0000313" key="3">
    <source>
        <dbReference type="Proteomes" id="UP000677537"/>
    </source>
</evidence>
<keyword evidence="3" id="KW-1185">Reference proteome</keyword>